<proteinExistence type="predicted"/>
<protein>
    <submittedName>
        <fullName evidence="2">Uncharacterized protein</fullName>
    </submittedName>
</protein>
<gene>
    <name evidence="2" type="ORF">LWI29_015384</name>
</gene>
<evidence type="ECO:0000313" key="2">
    <source>
        <dbReference type="EMBL" id="KAK0576321.1"/>
    </source>
</evidence>
<accession>A0AA39RMX6</accession>
<name>A0AA39RMX6_ACESA</name>
<feature type="region of interest" description="Disordered" evidence="1">
    <location>
        <begin position="146"/>
        <end position="165"/>
    </location>
</feature>
<dbReference type="Proteomes" id="UP001168877">
    <property type="component" value="Unassembled WGS sequence"/>
</dbReference>
<reference evidence="2" key="2">
    <citation type="submission" date="2023-06" db="EMBL/GenBank/DDBJ databases">
        <authorList>
            <person name="Swenson N.G."/>
            <person name="Wegrzyn J.L."/>
            <person name="Mcevoy S.L."/>
        </authorList>
    </citation>
    <scope>NUCLEOTIDE SEQUENCE</scope>
    <source>
        <strain evidence="2">NS2018</strain>
        <tissue evidence="2">Leaf</tissue>
    </source>
</reference>
<dbReference type="EMBL" id="JAUESC010000386">
    <property type="protein sequence ID" value="KAK0576321.1"/>
    <property type="molecule type" value="Genomic_DNA"/>
</dbReference>
<feature type="compositionally biased region" description="Polar residues" evidence="1">
    <location>
        <begin position="264"/>
        <end position="277"/>
    </location>
</feature>
<comment type="caution">
    <text evidence="2">The sequence shown here is derived from an EMBL/GenBank/DDBJ whole genome shotgun (WGS) entry which is preliminary data.</text>
</comment>
<dbReference type="AlphaFoldDB" id="A0AA39RMX6"/>
<feature type="region of interest" description="Disordered" evidence="1">
    <location>
        <begin position="178"/>
        <end position="222"/>
    </location>
</feature>
<evidence type="ECO:0000313" key="3">
    <source>
        <dbReference type="Proteomes" id="UP001168877"/>
    </source>
</evidence>
<reference evidence="2" key="1">
    <citation type="journal article" date="2022" name="Plant J.">
        <title>Strategies of tolerance reflected in two North American maple genomes.</title>
        <authorList>
            <person name="McEvoy S.L."/>
            <person name="Sezen U.U."/>
            <person name="Trouern-Trend A."/>
            <person name="McMahon S.M."/>
            <person name="Schaberg P.G."/>
            <person name="Yang J."/>
            <person name="Wegrzyn J.L."/>
            <person name="Swenson N.G."/>
        </authorList>
    </citation>
    <scope>NUCLEOTIDE SEQUENCE</scope>
    <source>
        <strain evidence="2">NS2018</strain>
    </source>
</reference>
<feature type="compositionally biased region" description="Acidic residues" evidence="1">
    <location>
        <begin position="192"/>
        <end position="206"/>
    </location>
</feature>
<evidence type="ECO:0000256" key="1">
    <source>
        <dbReference type="SAM" id="MobiDB-lite"/>
    </source>
</evidence>
<feature type="compositionally biased region" description="Basic and acidic residues" evidence="1">
    <location>
        <begin position="146"/>
        <end position="157"/>
    </location>
</feature>
<organism evidence="2 3">
    <name type="scientific">Acer saccharum</name>
    <name type="common">Sugar maple</name>
    <dbReference type="NCBI Taxonomy" id="4024"/>
    <lineage>
        <taxon>Eukaryota</taxon>
        <taxon>Viridiplantae</taxon>
        <taxon>Streptophyta</taxon>
        <taxon>Embryophyta</taxon>
        <taxon>Tracheophyta</taxon>
        <taxon>Spermatophyta</taxon>
        <taxon>Magnoliopsida</taxon>
        <taxon>eudicotyledons</taxon>
        <taxon>Gunneridae</taxon>
        <taxon>Pentapetalae</taxon>
        <taxon>rosids</taxon>
        <taxon>malvids</taxon>
        <taxon>Sapindales</taxon>
        <taxon>Sapindaceae</taxon>
        <taxon>Hippocastanoideae</taxon>
        <taxon>Acereae</taxon>
        <taxon>Acer</taxon>
    </lineage>
</organism>
<feature type="region of interest" description="Disordered" evidence="1">
    <location>
        <begin position="256"/>
        <end position="294"/>
    </location>
</feature>
<sequence>MSRGLANITLVREFFASMVPKTFRSRGCVLVRNVVVEISKNRINEHFGTTPMRQSALPLGYAPFDGDFKKLAKLLKGNEDGVWTKKHPIRQSDLFKDMALMNLFNSASLRPVSYISSISVKWAELIVCYLTGAQLMWEVGVPEHDNDETAKGEKGDLNLRSWNDTTSKTKGRRKLWRFPSSRSRVDSGPKESDEEDEEDEDFEPQDEELHFGDSGQAGSSEMSQFDQIMKAIAVEVEDVRADVAAVRAQLGYQTYQRRERCTRPPSSSRTQGFSTANYVPDDMTPEEIENPREA</sequence>
<keyword evidence="3" id="KW-1185">Reference proteome</keyword>